<reference evidence="7" key="1">
    <citation type="submission" date="2020-08" db="EMBL/GenBank/DDBJ databases">
        <authorList>
            <person name="Liu C."/>
            <person name="Sun Q."/>
        </authorList>
    </citation>
    <scope>NUCLEOTIDE SEQUENCE</scope>
    <source>
        <strain evidence="7">BX16</strain>
    </source>
</reference>
<comment type="caution">
    <text evidence="7">The sequence shown here is derived from an EMBL/GenBank/DDBJ whole genome shotgun (WGS) entry which is preliminary data.</text>
</comment>
<dbReference type="InterPro" id="IPR011547">
    <property type="entry name" value="SLC26A/SulP_dom"/>
</dbReference>
<proteinExistence type="predicted"/>
<protein>
    <submittedName>
        <fullName evidence="7">SulP family inorganic anion transporter</fullName>
    </submittedName>
</protein>
<dbReference type="PANTHER" id="PTHR43310">
    <property type="entry name" value="SULFATE TRANSPORTER YBAR-RELATED"/>
    <property type="match status" value="1"/>
</dbReference>
<feature type="domain" description="SLC26A/SulP transporter" evidence="6">
    <location>
        <begin position="18"/>
        <end position="145"/>
    </location>
</feature>
<dbReference type="EMBL" id="JACRWC010000093">
    <property type="protein sequence ID" value="MBC5999782.1"/>
    <property type="molecule type" value="Genomic_DNA"/>
</dbReference>
<gene>
    <name evidence="7" type="ORF">H8876_07185</name>
</gene>
<dbReference type="RefSeq" id="WP_249287164.1">
    <property type="nucleotide sequence ID" value="NZ_JACRWC010000093.1"/>
</dbReference>
<dbReference type="Proteomes" id="UP000644115">
    <property type="component" value="Unassembled WGS sequence"/>
</dbReference>
<accession>A0A923SM43</accession>
<feature type="domain" description="SLC26A/SulP transporter" evidence="6">
    <location>
        <begin position="165"/>
        <end position="356"/>
    </location>
</feature>
<dbReference type="AlphaFoldDB" id="A0A923SM43"/>
<keyword evidence="3 5" id="KW-1133">Transmembrane helix</keyword>
<keyword evidence="8" id="KW-1185">Reference proteome</keyword>
<evidence type="ECO:0000256" key="2">
    <source>
        <dbReference type="ARBA" id="ARBA00022692"/>
    </source>
</evidence>
<keyword evidence="2 5" id="KW-0812">Transmembrane</keyword>
<comment type="subcellular location">
    <subcellularLocation>
        <location evidence="1">Membrane</location>
        <topology evidence="1">Multi-pass membrane protein</topology>
    </subcellularLocation>
</comment>
<feature type="transmembrane region" description="Helical" evidence="5">
    <location>
        <begin position="20"/>
        <end position="41"/>
    </location>
</feature>
<feature type="transmembrane region" description="Helical" evidence="5">
    <location>
        <begin position="175"/>
        <end position="195"/>
    </location>
</feature>
<evidence type="ECO:0000313" key="7">
    <source>
        <dbReference type="EMBL" id="MBC5999782.1"/>
    </source>
</evidence>
<dbReference type="GO" id="GO:0016020">
    <property type="term" value="C:membrane"/>
    <property type="evidence" value="ECO:0007669"/>
    <property type="project" value="UniProtKB-SubCell"/>
</dbReference>
<dbReference type="InterPro" id="IPR052706">
    <property type="entry name" value="Membrane-Transporter-like"/>
</dbReference>
<feature type="transmembrane region" description="Helical" evidence="5">
    <location>
        <begin position="221"/>
        <end position="239"/>
    </location>
</feature>
<evidence type="ECO:0000256" key="4">
    <source>
        <dbReference type="ARBA" id="ARBA00023136"/>
    </source>
</evidence>
<sequence length="392" mass="40953">MNSLMKNEISQWRDNPKDDFLGGLVSAFSVIPEVVGFTIIAGVNPMLGLYTSVAFLILSAFLGGRPAMVSAGAGSMALVVVALIAEYGTEYLFAAVFLAGIFQLIMGLCKVGRLIKYIPQCVMTGFVDSLAIIIFVSQIKNALGGGLTMYALVAAGIVIVYLFPRITKAVPSTLIAIIVVTAASVFLGLTTTSIGDMGNMTAALPDVHLPTLLLSLETWKIVLPYSISLAFVGLIETLLTQQVVDQMTETTSDTNRESCSQGITNMVCGCIGGMPGCAMIGQAIVNVKSGGRGRLSTLVAGVMLIAVLGFGSGLLNIIPLAALIGVMITVSIATFDWDSLRSLKDQSPLEILTTLLTVVIVVATNNLAYGVAAGLALYYAGGFAAKAFVRAS</sequence>
<feature type="transmembrane region" description="Helical" evidence="5">
    <location>
        <begin position="295"/>
        <end position="311"/>
    </location>
</feature>
<keyword evidence="4 5" id="KW-0472">Membrane</keyword>
<evidence type="ECO:0000259" key="6">
    <source>
        <dbReference type="Pfam" id="PF00916"/>
    </source>
</evidence>
<evidence type="ECO:0000313" key="8">
    <source>
        <dbReference type="Proteomes" id="UP000644115"/>
    </source>
</evidence>
<feature type="transmembrane region" description="Helical" evidence="5">
    <location>
        <begin position="317"/>
        <end position="335"/>
    </location>
</feature>
<evidence type="ECO:0000256" key="1">
    <source>
        <dbReference type="ARBA" id="ARBA00004141"/>
    </source>
</evidence>
<evidence type="ECO:0000256" key="3">
    <source>
        <dbReference type="ARBA" id="ARBA00022989"/>
    </source>
</evidence>
<dbReference type="Pfam" id="PF00916">
    <property type="entry name" value="Sulfate_transp"/>
    <property type="match status" value="2"/>
</dbReference>
<name>A0A923SM43_9FIRM</name>
<organism evidence="7 8">
    <name type="scientific">Lentihominibacter faecis</name>
    <dbReference type="NCBI Taxonomy" id="2764712"/>
    <lineage>
        <taxon>Bacteria</taxon>
        <taxon>Bacillati</taxon>
        <taxon>Bacillota</taxon>
        <taxon>Clostridia</taxon>
        <taxon>Peptostreptococcales</taxon>
        <taxon>Anaerovoracaceae</taxon>
        <taxon>Lentihominibacter</taxon>
    </lineage>
</organism>
<feature type="transmembrane region" description="Helical" evidence="5">
    <location>
        <begin position="121"/>
        <end position="139"/>
    </location>
</feature>
<dbReference type="PANTHER" id="PTHR43310:SF1">
    <property type="entry name" value="SULFATE TRANSPORTER YBAR-RELATED"/>
    <property type="match status" value="1"/>
</dbReference>
<feature type="transmembrane region" description="Helical" evidence="5">
    <location>
        <begin position="47"/>
        <end position="63"/>
    </location>
</feature>
<evidence type="ECO:0000256" key="5">
    <source>
        <dbReference type="SAM" id="Phobius"/>
    </source>
</evidence>
<feature type="transmembrane region" description="Helical" evidence="5">
    <location>
        <begin position="145"/>
        <end position="163"/>
    </location>
</feature>